<reference evidence="3" key="1">
    <citation type="journal article" date="2019" name="Int. J. Syst. Evol. Microbiol.">
        <title>The Global Catalogue of Microorganisms (GCM) 10K type strain sequencing project: providing services to taxonomists for standard genome sequencing and annotation.</title>
        <authorList>
            <consortium name="The Broad Institute Genomics Platform"/>
            <consortium name="The Broad Institute Genome Sequencing Center for Infectious Disease"/>
            <person name="Wu L."/>
            <person name="Ma J."/>
        </authorList>
    </citation>
    <scope>NUCLEOTIDE SEQUENCE [LARGE SCALE GENOMIC DNA]</scope>
    <source>
        <strain evidence="3">CCUG 55609</strain>
    </source>
</reference>
<organism evidence="2 3">
    <name type="scientific">Mycoplana ramosa</name>
    <name type="common">Mycoplana bullata</name>
    <dbReference type="NCBI Taxonomy" id="40837"/>
    <lineage>
        <taxon>Bacteria</taxon>
        <taxon>Pseudomonadati</taxon>
        <taxon>Pseudomonadota</taxon>
        <taxon>Alphaproteobacteria</taxon>
        <taxon>Hyphomicrobiales</taxon>
        <taxon>Rhizobiaceae</taxon>
        <taxon>Mycoplana</taxon>
    </lineage>
</organism>
<evidence type="ECO:0000313" key="3">
    <source>
        <dbReference type="Proteomes" id="UP001597173"/>
    </source>
</evidence>
<dbReference type="InterPro" id="IPR053861">
    <property type="entry name" value="Phage_Mu_Gp45_N"/>
</dbReference>
<evidence type="ECO:0000313" key="2">
    <source>
        <dbReference type="EMBL" id="MFD1328300.1"/>
    </source>
</evidence>
<protein>
    <submittedName>
        <fullName evidence="2">Phage baseplate assembly protein</fullName>
    </submittedName>
</protein>
<name>A0ABW3YWP9_MYCRA</name>
<comment type="caution">
    <text evidence="2">The sequence shown here is derived from an EMBL/GenBank/DDBJ whole genome shotgun (WGS) entry which is preliminary data.</text>
</comment>
<dbReference type="EMBL" id="JBHTNF010000005">
    <property type="protein sequence ID" value="MFD1328300.1"/>
    <property type="molecule type" value="Genomic_DNA"/>
</dbReference>
<dbReference type="RefSeq" id="WP_374838492.1">
    <property type="nucleotide sequence ID" value="NZ_JBHEEW010000007.1"/>
</dbReference>
<dbReference type="Pfam" id="PF06890">
    <property type="entry name" value="Phage_Mu_Gp45"/>
    <property type="match status" value="1"/>
</dbReference>
<dbReference type="Proteomes" id="UP001597173">
    <property type="component" value="Unassembled WGS sequence"/>
</dbReference>
<accession>A0ABW3YWP9</accession>
<evidence type="ECO:0000259" key="1">
    <source>
        <dbReference type="Pfam" id="PF06890"/>
    </source>
</evidence>
<sequence>MNGARFEFDGKIEEKNGQQFVDGRGRYGQGFTRLHRPEPHGFASQPIKGAKGLLVFPNAESDEGYVLGGEHPEKRPAGLPDGATAIYDANGNIIKLLMSEVIMDFASRTITMIGGEWKISGNVTISGNLEVDGNIHATGSIIDDGGNTNHHSH</sequence>
<keyword evidence="3" id="KW-1185">Reference proteome</keyword>
<gene>
    <name evidence="2" type="ORF">ACFQ33_10395</name>
</gene>
<feature type="domain" description="Bacteriophage Mu Gp45 N-terminal" evidence="1">
    <location>
        <begin position="13"/>
        <end position="72"/>
    </location>
</feature>
<proteinExistence type="predicted"/>